<accession>A0AAW0F8W0</accession>
<keyword evidence="2" id="KW-1185">Reference proteome</keyword>
<protein>
    <recommendedName>
        <fullName evidence="3">F-box domain-containing protein</fullName>
    </recommendedName>
</protein>
<evidence type="ECO:0008006" key="3">
    <source>
        <dbReference type="Google" id="ProtNLM"/>
    </source>
</evidence>
<dbReference type="EMBL" id="JASBNA010000093">
    <property type="protein sequence ID" value="KAK7677213.1"/>
    <property type="molecule type" value="Genomic_DNA"/>
</dbReference>
<dbReference type="AlphaFoldDB" id="A0AAW0F8W0"/>
<evidence type="ECO:0000313" key="1">
    <source>
        <dbReference type="EMBL" id="KAK7677213.1"/>
    </source>
</evidence>
<name>A0AAW0F8W0_9APHY</name>
<dbReference type="Proteomes" id="UP001385951">
    <property type="component" value="Unassembled WGS sequence"/>
</dbReference>
<proteinExistence type="predicted"/>
<reference evidence="1 2" key="1">
    <citation type="submission" date="2022-09" db="EMBL/GenBank/DDBJ databases">
        <authorList>
            <person name="Palmer J.M."/>
        </authorList>
    </citation>
    <scope>NUCLEOTIDE SEQUENCE [LARGE SCALE GENOMIC DNA]</scope>
    <source>
        <strain evidence="1 2">DSM 7382</strain>
    </source>
</reference>
<gene>
    <name evidence="1" type="ORF">QCA50_019807</name>
</gene>
<evidence type="ECO:0000313" key="2">
    <source>
        <dbReference type="Proteomes" id="UP001385951"/>
    </source>
</evidence>
<comment type="caution">
    <text evidence="1">The sequence shown here is derived from an EMBL/GenBank/DDBJ whole genome shotgun (WGS) entry which is preliminary data.</text>
</comment>
<sequence length="239" mass="27436">MMSIIDSIETYVSQTTRSCRTQEILSIIVKEWGASLPWDHSRCSGAAQEHAFSRPTIWLPIIHVCQRWRDVAIQLSTLSTHLILNRFDFLDVMLTRSRPFKISLFYYIPSQFNDAKQSRIFDAVPLHLHRVKLLQIVSYAPSFSRPTFTLVLSPRNYFKYITGRSSILRSCDNVDSYVHKEILAAASSIFDTPPPSRRPFLHHRPILPQSLAMNLALKGLVSSLSPRKVRYPLRILPAS</sequence>
<organism evidence="1 2">
    <name type="scientific">Cerrena zonata</name>
    <dbReference type="NCBI Taxonomy" id="2478898"/>
    <lineage>
        <taxon>Eukaryota</taxon>
        <taxon>Fungi</taxon>
        <taxon>Dikarya</taxon>
        <taxon>Basidiomycota</taxon>
        <taxon>Agaricomycotina</taxon>
        <taxon>Agaricomycetes</taxon>
        <taxon>Polyporales</taxon>
        <taxon>Cerrenaceae</taxon>
        <taxon>Cerrena</taxon>
    </lineage>
</organism>